<feature type="domain" description="Histidine kinase" evidence="11">
    <location>
        <begin position="555"/>
        <end position="781"/>
    </location>
</feature>
<dbReference type="PROSITE" id="PS50109">
    <property type="entry name" value="HIS_KIN"/>
    <property type="match status" value="1"/>
</dbReference>
<dbReference type="EMBL" id="CP053452">
    <property type="protein sequence ID" value="QJW92961.1"/>
    <property type="molecule type" value="Genomic_DNA"/>
</dbReference>
<dbReference type="SUPFAM" id="SSF55874">
    <property type="entry name" value="ATPase domain of HSP90 chaperone/DNA topoisomerase II/histidine kinase"/>
    <property type="match status" value="1"/>
</dbReference>
<keyword evidence="5" id="KW-0716">Sensory transduction</keyword>
<dbReference type="InterPro" id="IPR003594">
    <property type="entry name" value="HATPase_dom"/>
</dbReference>
<dbReference type="PANTHER" id="PTHR42878:SF15">
    <property type="entry name" value="BACTERIOPHYTOCHROME"/>
    <property type="match status" value="1"/>
</dbReference>
<dbReference type="PRINTS" id="PR01033">
    <property type="entry name" value="PHYTOCHROME"/>
</dbReference>
<accession>A0A6M5YI08</accession>
<dbReference type="Proteomes" id="UP000503447">
    <property type="component" value="Chromosome"/>
</dbReference>
<evidence type="ECO:0000256" key="9">
    <source>
        <dbReference type="ARBA" id="ARBA00023170"/>
    </source>
</evidence>
<dbReference type="Gene3D" id="3.30.450.20">
    <property type="entry name" value="PAS domain"/>
    <property type="match status" value="1"/>
</dbReference>
<evidence type="ECO:0000313" key="13">
    <source>
        <dbReference type="Proteomes" id="UP000503447"/>
    </source>
</evidence>
<evidence type="ECO:0000256" key="7">
    <source>
        <dbReference type="ARBA" id="ARBA00022777"/>
    </source>
</evidence>
<dbReference type="GO" id="GO:0000156">
    <property type="term" value="F:phosphorelay response regulator activity"/>
    <property type="evidence" value="ECO:0007669"/>
    <property type="project" value="TreeGrafter"/>
</dbReference>
<dbReference type="InterPro" id="IPR001294">
    <property type="entry name" value="Phytochrome"/>
</dbReference>
<keyword evidence="4" id="KW-0600">Photoreceptor protein</keyword>
<dbReference type="GO" id="GO:0007234">
    <property type="term" value="P:osmosensory signaling via phosphorelay pathway"/>
    <property type="evidence" value="ECO:0007669"/>
    <property type="project" value="TreeGrafter"/>
</dbReference>
<dbReference type="InterPro" id="IPR013515">
    <property type="entry name" value="Phytochrome_cen-reg"/>
</dbReference>
<dbReference type="Gene3D" id="3.30.450.40">
    <property type="match status" value="1"/>
</dbReference>
<dbReference type="InterPro" id="IPR003018">
    <property type="entry name" value="GAF"/>
</dbReference>
<dbReference type="Pfam" id="PF01590">
    <property type="entry name" value="GAF"/>
    <property type="match status" value="1"/>
</dbReference>
<keyword evidence="7 12" id="KW-0418">Kinase</keyword>
<dbReference type="InterPro" id="IPR013654">
    <property type="entry name" value="PAS_2"/>
</dbReference>
<dbReference type="InterPro" id="IPR029016">
    <property type="entry name" value="GAF-like_dom_sf"/>
</dbReference>
<protein>
    <recommendedName>
        <fullName evidence="3">histidine kinase</fullName>
        <ecNumber evidence="3">2.7.13.3</ecNumber>
    </recommendedName>
</protein>
<dbReference type="InterPro" id="IPR050351">
    <property type="entry name" value="BphY/WalK/GraS-like"/>
</dbReference>
<dbReference type="EC" id="2.7.13.3" evidence="3"/>
<dbReference type="InterPro" id="IPR043150">
    <property type="entry name" value="Phytochrome_PHY_sf"/>
</dbReference>
<dbReference type="InterPro" id="IPR036097">
    <property type="entry name" value="HisK_dim/P_sf"/>
</dbReference>
<proteinExistence type="inferred from homology"/>
<dbReference type="RefSeq" id="WP_171469256.1">
    <property type="nucleotide sequence ID" value="NZ_CP053452.2"/>
</dbReference>
<dbReference type="GO" id="GO:0009584">
    <property type="term" value="P:detection of visible light"/>
    <property type="evidence" value="ECO:0007669"/>
    <property type="project" value="InterPro"/>
</dbReference>
<dbReference type="CDD" id="cd00082">
    <property type="entry name" value="HisKA"/>
    <property type="match status" value="1"/>
</dbReference>
<keyword evidence="13" id="KW-1185">Reference proteome</keyword>
<evidence type="ECO:0000256" key="3">
    <source>
        <dbReference type="ARBA" id="ARBA00012438"/>
    </source>
</evidence>
<dbReference type="GO" id="GO:0009881">
    <property type="term" value="F:photoreceptor activity"/>
    <property type="evidence" value="ECO:0007669"/>
    <property type="project" value="UniProtKB-KW"/>
</dbReference>
<comment type="catalytic activity">
    <reaction evidence="1">
        <text>ATP + protein L-histidine = ADP + protein N-phospho-L-histidine.</text>
        <dbReference type="EC" id="2.7.13.3"/>
    </reaction>
</comment>
<dbReference type="InterPro" id="IPR036890">
    <property type="entry name" value="HATPase_C_sf"/>
</dbReference>
<feature type="domain" description="Phytochrome chromophore attachment site" evidence="10">
    <location>
        <begin position="166"/>
        <end position="325"/>
    </location>
</feature>
<evidence type="ECO:0000313" key="12">
    <source>
        <dbReference type="EMBL" id="QJW92961.1"/>
    </source>
</evidence>
<dbReference type="GO" id="GO:0030295">
    <property type="term" value="F:protein kinase activator activity"/>
    <property type="evidence" value="ECO:0007669"/>
    <property type="project" value="TreeGrafter"/>
</dbReference>
<dbReference type="InterPro" id="IPR005467">
    <property type="entry name" value="His_kinase_dom"/>
</dbReference>
<dbReference type="SMART" id="SM00387">
    <property type="entry name" value="HATPase_c"/>
    <property type="match status" value="1"/>
</dbReference>
<evidence type="ECO:0000256" key="2">
    <source>
        <dbReference type="ARBA" id="ARBA00006402"/>
    </source>
</evidence>
<dbReference type="PROSITE" id="PS50046">
    <property type="entry name" value="PHYTOCHROME_2"/>
    <property type="match status" value="1"/>
</dbReference>
<evidence type="ECO:0000256" key="4">
    <source>
        <dbReference type="ARBA" id="ARBA00022543"/>
    </source>
</evidence>
<dbReference type="InterPro" id="IPR016132">
    <property type="entry name" value="Phyto_chromo_attachment"/>
</dbReference>
<dbReference type="Pfam" id="PF02518">
    <property type="entry name" value="HATPase_c"/>
    <property type="match status" value="1"/>
</dbReference>
<dbReference type="SMART" id="SM00388">
    <property type="entry name" value="HisKA"/>
    <property type="match status" value="1"/>
</dbReference>
<dbReference type="Gene3D" id="3.30.565.10">
    <property type="entry name" value="Histidine kinase-like ATPase, C-terminal domain"/>
    <property type="match status" value="1"/>
</dbReference>
<evidence type="ECO:0000256" key="1">
    <source>
        <dbReference type="ARBA" id="ARBA00000085"/>
    </source>
</evidence>
<evidence type="ECO:0000259" key="11">
    <source>
        <dbReference type="PROSITE" id="PS50109"/>
    </source>
</evidence>
<evidence type="ECO:0000256" key="8">
    <source>
        <dbReference type="ARBA" id="ARBA00022991"/>
    </source>
</evidence>
<dbReference type="GO" id="GO:0006355">
    <property type="term" value="P:regulation of DNA-templated transcription"/>
    <property type="evidence" value="ECO:0007669"/>
    <property type="project" value="InterPro"/>
</dbReference>
<dbReference type="Gene3D" id="1.10.287.130">
    <property type="match status" value="1"/>
</dbReference>
<sequence length="794" mass="86910">MTETEASPVPAPLPWEGQPYSVKRHGVTVTNCDSEPVQTPGCVQAHGALLVLRAADLTVLQASENTAAVLGLPPGALLGRPVAAAVGADGEARLRALLMTEPTENNPLYAFTRPPTGPESPLDVTVHTTGGVRVVEFEPATGDADREPDYYALVKKSVARLQAADSLAAFCAAVTEEVRALTGFDRVMVYQFHADHSGEVVAESRRADLPQWLGLHYPAEDVPKPARDVFTKVWIRPVADVNGGLAELVPLVNPDDGRPLTMTYCALRGPSVMYTEYLRNMGVTAGLTMPVRRGGELWGLIACHHYAAPRLVAYQMRAACEFFAQVVSLQHKAAEEREHLLYRLKLDAVHQELVTQAAQEGGLAAMTDGRPALLDGMAAGGAALFHRDRWWRVGNTPTEAELEAFANWLDQRPEFDSPTRPLFVTDSLVREYPAGASFADSASGVLAFPLSRARRNLMMWFRPETIQTVPWAGNPHDKPLAPGPHGPRLTPRVSFELWKEAVRQRARPWLPVEVDAAARLRLLVMELVVSRAEHLADLNADLAHSNEELDAFAYVASHDLKEPLRGIHKYAHQLLEEMAAAEEESRRKLEALMRLTVRMDGLLDSLLHFSRVGRLTLALDAADLNEVLAEAVEMVGARAGGGTEIVVPRALPTVRCDRVRLREVFVNLLSNALKYNNSAAKRIEVGYVGAEEAHAVPGRPAGLVGHTIFYVRDNGIGIHPKHHQQVFKMFKRLHGREAYGGGTGAGLTIVKKLVERHRGHVWLDSQEGHGATFFFTLSRTEAEPSHGYGDTNGS</sequence>
<keyword evidence="6 12" id="KW-0808">Transferase</keyword>
<dbReference type="PANTHER" id="PTHR42878">
    <property type="entry name" value="TWO-COMPONENT HISTIDINE KINASE"/>
    <property type="match status" value="1"/>
</dbReference>
<dbReference type="InterPro" id="IPR003661">
    <property type="entry name" value="HisK_dim/P_dom"/>
</dbReference>
<dbReference type="Pfam" id="PF00512">
    <property type="entry name" value="HisKA"/>
    <property type="match status" value="1"/>
</dbReference>
<dbReference type="Pfam" id="PF00360">
    <property type="entry name" value="PHY"/>
    <property type="match status" value="1"/>
</dbReference>
<evidence type="ECO:0000259" key="10">
    <source>
        <dbReference type="PROSITE" id="PS50046"/>
    </source>
</evidence>
<keyword evidence="8" id="KW-0157">Chromophore</keyword>
<dbReference type="Gene3D" id="3.30.450.270">
    <property type="match status" value="1"/>
</dbReference>
<comment type="similarity">
    <text evidence="2">In the N-terminal section; belongs to the phytochrome family.</text>
</comment>
<gene>
    <name evidence="12" type="ORF">FTUN_0459</name>
</gene>
<keyword evidence="9" id="KW-0675">Receptor</keyword>
<dbReference type="GO" id="GO:0000155">
    <property type="term" value="F:phosphorelay sensor kinase activity"/>
    <property type="evidence" value="ECO:0007669"/>
    <property type="project" value="InterPro"/>
</dbReference>
<organism evidence="12 13">
    <name type="scientific">Frigoriglobus tundricola</name>
    <dbReference type="NCBI Taxonomy" id="2774151"/>
    <lineage>
        <taxon>Bacteria</taxon>
        <taxon>Pseudomonadati</taxon>
        <taxon>Planctomycetota</taxon>
        <taxon>Planctomycetia</taxon>
        <taxon>Gemmatales</taxon>
        <taxon>Gemmataceae</taxon>
        <taxon>Frigoriglobus</taxon>
    </lineage>
</organism>
<dbReference type="KEGG" id="ftj:FTUN_0459"/>
<dbReference type="AlphaFoldDB" id="A0A6M5YI08"/>
<evidence type="ECO:0000256" key="5">
    <source>
        <dbReference type="ARBA" id="ARBA00022606"/>
    </source>
</evidence>
<dbReference type="SUPFAM" id="SSF55781">
    <property type="entry name" value="GAF domain-like"/>
    <property type="match status" value="2"/>
</dbReference>
<name>A0A6M5YI08_9BACT</name>
<reference evidence="13" key="1">
    <citation type="submission" date="2020-05" db="EMBL/GenBank/DDBJ databases">
        <title>Frigoriglobus tundricola gen. nov., sp. nov., a psychrotolerant cellulolytic planctomycete of the family Gemmataceae with two divergent copies of 16S rRNA gene.</title>
        <authorList>
            <person name="Kulichevskaya I.S."/>
            <person name="Ivanova A.A."/>
            <person name="Naumoff D.G."/>
            <person name="Beletsky A.V."/>
            <person name="Rijpstra W.I.C."/>
            <person name="Sinninghe Damste J.S."/>
            <person name="Mardanov A.V."/>
            <person name="Ravin N.V."/>
            <person name="Dedysh S.N."/>
        </authorList>
    </citation>
    <scope>NUCLEOTIDE SEQUENCE [LARGE SCALE GENOMIC DNA]</scope>
    <source>
        <strain evidence="13">PL17</strain>
    </source>
</reference>
<dbReference type="SMART" id="SM00065">
    <property type="entry name" value="GAF"/>
    <property type="match status" value="1"/>
</dbReference>
<dbReference type="SUPFAM" id="SSF55785">
    <property type="entry name" value="PYP-like sensor domain (PAS domain)"/>
    <property type="match status" value="1"/>
</dbReference>
<evidence type="ECO:0000256" key="6">
    <source>
        <dbReference type="ARBA" id="ARBA00022679"/>
    </source>
</evidence>
<dbReference type="InterPro" id="IPR035965">
    <property type="entry name" value="PAS-like_dom_sf"/>
</dbReference>
<dbReference type="SUPFAM" id="SSF47384">
    <property type="entry name" value="Homodimeric domain of signal transducing histidine kinase"/>
    <property type="match status" value="1"/>
</dbReference>
<dbReference type="Pfam" id="PF08446">
    <property type="entry name" value="PAS_2"/>
    <property type="match status" value="1"/>
</dbReference>